<name>A0AA97PJ67_PYRO3</name>
<dbReference type="PANTHER" id="PTHR11102">
    <property type="entry name" value="SEL-1-LIKE PROTEIN"/>
    <property type="match status" value="1"/>
</dbReference>
<dbReference type="SMART" id="SM00671">
    <property type="entry name" value="SEL1"/>
    <property type="match status" value="10"/>
</dbReference>
<dbReference type="GO" id="GO:0036503">
    <property type="term" value="P:ERAD pathway"/>
    <property type="evidence" value="ECO:0007669"/>
    <property type="project" value="TreeGrafter"/>
</dbReference>
<feature type="compositionally biased region" description="Polar residues" evidence="2">
    <location>
        <begin position="885"/>
        <end position="897"/>
    </location>
</feature>
<proteinExistence type="inferred from homology"/>
<evidence type="ECO:0008006" key="5">
    <source>
        <dbReference type="Google" id="ProtNLM"/>
    </source>
</evidence>
<organism evidence="4">
    <name type="scientific">Pyricularia oryzae (strain Y34)</name>
    <name type="common">Rice blast fungus</name>
    <name type="synonym">Magnaporthe oryzae</name>
    <dbReference type="NCBI Taxonomy" id="1143189"/>
    <lineage>
        <taxon>Eukaryota</taxon>
        <taxon>Fungi</taxon>
        <taxon>Dikarya</taxon>
        <taxon>Ascomycota</taxon>
        <taxon>Pezizomycotina</taxon>
        <taxon>Sordariomycetes</taxon>
        <taxon>Sordariomycetidae</taxon>
        <taxon>Magnaporthales</taxon>
        <taxon>Pyriculariaceae</taxon>
        <taxon>Pyricularia</taxon>
    </lineage>
</organism>
<feature type="compositionally biased region" description="Basic residues" evidence="2">
    <location>
        <begin position="842"/>
        <end position="855"/>
    </location>
</feature>
<reference evidence="4" key="1">
    <citation type="journal article" date="2012" name="PLoS Genet.">
        <title>Comparative analysis of the genomes of two field isolates of the rice blast fungus Magnaporthe oryzae.</title>
        <authorList>
            <person name="Xue M."/>
            <person name="Yang J."/>
            <person name="Li Z."/>
            <person name="Hu S."/>
            <person name="Yao N."/>
            <person name="Dean R.A."/>
            <person name="Zhao W."/>
            <person name="Shen M."/>
            <person name="Zhang H."/>
            <person name="Li C."/>
            <person name="Liu L."/>
            <person name="Cao L."/>
            <person name="Xu X."/>
            <person name="Xing Y."/>
            <person name="Hsiang T."/>
            <person name="Zhang Z."/>
            <person name="Xu J.R."/>
            <person name="Peng Y.L."/>
        </authorList>
    </citation>
    <scope>NUCLEOTIDE SEQUENCE</scope>
    <source>
        <strain evidence="4">Y34</strain>
    </source>
</reference>
<feature type="compositionally biased region" description="Basic and acidic residues" evidence="2">
    <location>
        <begin position="1063"/>
        <end position="1076"/>
    </location>
</feature>
<dbReference type="PANTHER" id="PTHR11102:SF147">
    <property type="entry name" value="SEL1L ADAPTOR SUBUNIT OF ERAD E3 UBIQUITIN LIGASE"/>
    <property type="match status" value="1"/>
</dbReference>
<comment type="similarity">
    <text evidence="1">Belongs to the sel-1 family.</text>
</comment>
<dbReference type="Pfam" id="PF08238">
    <property type="entry name" value="Sel1"/>
    <property type="match status" value="11"/>
</dbReference>
<protein>
    <recommendedName>
        <fullName evidence="5">HCP-like protein</fullName>
    </recommendedName>
</protein>
<dbReference type="AlphaFoldDB" id="A0AA97PJ67"/>
<feature type="region of interest" description="Disordered" evidence="2">
    <location>
        <begin position="1035"/>
        <end position="1093"/>
    </location>
</feature>
<evidence type="ECO:0000256" key="3">
    <source>
        <dbReference type="SAM" id="SignalP"/>
    </source>
</evidence>
<evidence type="ECO:0000256" key="2">
    <source>
        <dbReference type="SAM" id="MobiDB-lite"/>
    </source>
</evidence>
<evidence type="ECO:0000256" key="1">
    <source>
        <dbReference type="ARBA" id="ARBA00038101"/>
    </source>
</evidence>
<sequence length="1163" mass="127162">MGRVILFLFVGAEVTHTTQGQHAVVAQAEVVSGGGDGGQSASAREPGADLVDAAVHELRKIQGPAHYHRKKRPGFFGLIARQVLGALPTFRLTAPTPSSSSRAPTGQLADAIKLLEESAGKNNSDALYLLAEMSFYGNFSHPIDLPRSYNYYQRLADNTGNSSAMYMIGLMYSTGVGRAVEPDQAKALLYYTFAALQGHTRAEMAVGARHSAGIGTPKNCEQACKFYKRVADKAVAWYRSGPPGGMSWSVESHRISDDFGGVYGEGASVSSAGINGINARSQFNEHASIGDIIEYLDLMVHKGDFQASFNLGRIYYEGQRGLDRDLVAARRYFRKVVNKYWVKGGGIVDNAPSQLEVAAGKAAGYLGRMYLRGDGVDQDFERARFWFNRGIKLGEAQSQFGLGMMLLHGYGQAKNLARATDLLKAAAGQNHASANVQLGALYLDQGGPEDIRAANDCFEQAARYGNIEAQYYLAEMISHGVGRDRSCSQALSFYRSVAEKAEPVVSSWLNANHAYEDGDYEAAFLQYLGTAEQGYERAQNNVAFLLDTQKSLLPLPDWLMRKSPTPKLLQDPSLGLIYWTRSSRQGNIDSLVKMGDYYLQGTGTDPDVDKAVQCYQGAADYHQSAQALYNLGWMHEHGIGLDQDYHLAKRYYDEALMTNDEAYLPVTLALFKLRAKSAWNTLTNGGINSIQDEPVQGKDWSWGEWVANFLREDYFFEEDAHFDDNFDHTMPGGDAALPAELEEGLVETLIILGLAAALAFLVYYRQHRQQQHREENARRLGAAIQQQALQQQAGVMGGAAAAGGHVQADDTGVFPRPDDPEFRQFYAGSWWIKTMNTPAAKRRRIEATKTLRKPFRSPLISRRGGDKDEAKTGSEKEGEEGQSSADNRTNTTATPSPLRTKVPRRAVDTRTPFKSPSVAVASSSSSFSAASGLEGKNPRPNPDPTPDGTRKAGPSSQVAAGAVVRPSDEQLKRANGDAAGAAADGDNELRHLIVKWKAASRLAAEMTMGPIFHHGYHYGILPLCLGAFGTSCSAGGPKAWRQQQKSWDDPASGTRGSDDEEGRELGGENHYDHDGSSCDNNGRVSDDEHEPAEQKGTRLPFFFAALVGWIMVSLDSATAHGSVWVPGRCLKRFAILRARLQWQELWARPLSCGINGTPYPGWY</sequence>
<dbReference type="Gene3D" id="1.25.40.10">
    <property type="entry name" value="Tetratricopeptide repeat domain"/>
    <property type="match status" value="3"/>
</dbReference>
<keyword evidence="3" id="KW-0732">Signal</keyword>
<dbReference type="InterPro" id="IPR011990">
    <property type="entry name" value="TPR-like_helical_dom_sf"/>
</dbReference>
<feature type="signal peptide" evidence="3">
    <location>
        <begin position="1"/>
        <end position="20"/>
    </location>
</feature>
<dbReference type="EMBL" id="JH793506">
    <property type="protein sequence ID" value="ELQ36557.1"/>
    <property type="molecule type" value="Genomic_DNA"/>
</dbReference>
<feature type="compositionally biased region" description="Basic and acidic residues" evidence="2">
    <location>
        <begin position="863"/>
        <end position="876"/>
    </location>
</feature>
<dbReference type="SUPFAM" id="SSF81901">
    <property type="entry name" value="HCP-like"/>
    <property type="match status" value="3"/>
</dbReference>
<dbReference type="InterPro" id="IPR050767">
    <property type="entry name" value="Sel1_AlgK"/>
</dbReference>
<evidence type="ECO:0000313" key="4">
    <source>
        <dbReference type="EMBL" id="ELQ36557.1"/>
    </source>
</evidence>
<dbReference type="GO" id="GO:0005789">
    <property type="term" value="C:endoplasmic reticulum membrane"/>
    <property type="evidence" value="ECO:0007669"/>
    <property type="project" value="TreeGrafter"/>
</dbReference>
<accession>A0AA97PJ67</accession>
<feature type="chain" id="PRO_5041698883" description="HCP-like protein" evidence="3">
    <location>
        <begin position="21"/>
        <end position="1163"/>
    </location>
</feature>
<feature type="compositionally biased region" description="Low complexity" evidence="2">
    <location>
        <begin position="915"/>
        <end position="931"/>
    </location>
</feature>
<gene>
    <name evidence="4" type="ORF">OOU_Y34scaffold00654g13</name>
</gene>
<dbReference type="InterPro" id="IPR006597">
    <property type="entry name" value="Sel1-like"/>
</dbReference>
<feature type="region of interest" description="Disordered" evidence="2">
    <location>
        <begin position="842"/>
        <end position="964"/>
    </location>
</feature>
<dbReference type="Proteomes" id="UP000011086">
    <property type="component" value="Unassembled WGS sequence"/>
</dbReference>